<reference evidence="2 3" key="1">
    <citation type="journal article" date="2013" name="Proc. Natl. Acad. Sci. U.S.A.">
        <title>The king cobra genome reveals dynamic gene evolution and adaptation in the snake venom system.</title>
        <authorList>
            <person name="Vonk F.J."/>
            <person name="Casewell N.R."/>
            <person name="Henkel C.V."/>
            <person name="Heimberg A.M."/>
            <person name="Jansen H.J."/>
            <person name="McCleary R.J."/>
            <person name="Kerkkamp H.M."/>
            <person name="Vos R.A."/>
            <person name="Guerreiro I."/>
            <person name="Calvete J.J."/>
            <person name="Wuster W."/>
            <person name="Woods A.E."/>
            <person name="Logan J.M."/>
            <person name="Harrison R.A."/>
            <person name="Castoe T.A."/>
            <person name="de Koning A.P."/>
            <person name="Pollock D.D."/>
            <person name="Yandell M."/>
            <person name="Calderon D."/>
            <person name="Renjifo C."/>
            <person name="Currier R.B."/>
            <person name="Salgado D."/>
            <person name="Pla D."/>
            <person name="Sanz L."/>
            <person name="Hyder A.S."/>
            <person name="Ribeiro J.M."/>
            <person name="Arntzen J.W."/>
            <person name="van den Thillart G.E."/>
            <person name="Boetzer M."/>
            <person name="Pirovano W."/>
            <person name="Dirks R.P."/>
            <person name="Spaink H.P."/>
            <person name="Duboule D."/>
            <person name="McGlinn E."/>
            <person name="Kini R.M."/>
            <person name="Richardson M.K."/>
        </authorList>
    </citation>
    <scope>NUCLEOTIDE SEQUENCE</scope>
    <source>
        <tissue evidence="2">Blood</tissue>
    </source>
</reference>
<sequence length="105" mass="11722">MLPEGDEGTKSPEKEEKQNGIPKEEKAKGKKRAASPEGLLQPVKLGKSELYKVPTNEELSHLKETENLFHSNLLRLQVSSAVSVPTSNKIVSENIIFSKIHFIRD</sequence>
<organism evidence="2 3">
    <name type="scientific">Ophiophagus hannah</name>
    <name type="common">King cobra</name>
    <name type="synonym">Naja hannah</name>
    <dbReference type="NCBI Taxonomy" id="8665"/>
    <lineage>
        <taxon>Eukaryota</taxon>
        <taxon>Metazoa</taxon>
        <taxon>Chordata</taxon>
        <taxon>Craniata</taxon>
        <taxon>Vertebrata</taxon>
        <taxon>Euteleostomi</taxon>
        <taxon>Lepidosauria</taxon>
        <taxon>Squamata</taxon>
        <taxon>Bifurcata</taxon>
        <taxon>Unidentata</taxon>
        <taxon>Episquamata</taxon>
        <taxon>Toxicofera</taxon>
        <taxon>Serpentes</taxon>
        <taxon>Colubroidea</taxon>
        <taxon>Elapidae</taxon>
        <taxon>Elapinae</taxon>
        <taxon>Ophiophagus</taxon>
    </lineage>
</organism>
<comment type="caution">
    <text evidence="2">The sequence shown here is derived from an EMBL/GenBank/DDBJ whole genome shotgun (WGS) entry which is preliminary data.</text>
</comment>
<evidence type="ECO:0000256" key="1">
    <source>
        <dbReference type="SAM" id="MobiDB-lite"/>
    </source>
</evidence>
<dbReference type="EMBL" id="AZIM01041993">
    <property type="protein sequence ID" value="ETE56104.1"/>
    <property type="molecule type" value="Genomic_DNA"/>
</dbReference>
<dbReference type="AlphaFoldDB" id="V8N1F5"/>
<gene>
    <name evidence="2" type="primary">NOL6</name>
    <name evidence="2" type="ORF">L345_18186</name>
</gene>
<protein>
    <submittedName>
        <fullName evidence="2">Nucleolar protein 6</fullName>
    </submittedName>
</protein>
<keyword evidence="3" id="KW-1185">Reference proteome</keyword>
<evidence type="ECO:0000313" key="2">
    <source>
        <dbReference type="EMBL" id="ETE56104.1"/>
    </source>
</evidence>
<dbReference type="Proteomes" id="UP000018936">
    <property type="component" value="Unassembled WGS sequence"/>
</dbReference>
<name>V8N1F5_OPHHA</name>
<feature type="non-terminal residue" evidence="2">
    <location>
        <position position="1"/>
    </location>
</feature>
<evidence type="ECO:0000313" key="3">
    <source>
        <dbReference type="Proteomes" id="UP000018936"/>
    </source>
</evidence>
<accession>V8N1F5</accession>
<proteinExistence type="predicted"/>
<feature type="region of interest" description="Disordered" evidence="1">
    <location>
        <begin position="1"/>
        <end position="41"/>
    </location>
</feature>
<dbReference type="OrthoDB" id="10251401at2759"/>
<dbReference type="Gene3D" id="1.10.1410.10">
    <property type="match status" value="1"/>
</dbReference>
<feature type="compositionally biased region" description="Basic and acidic residues" evidence="1">
    <location>
        <begin position="7"/>
        <end position="27"/>
    </location>
</feature>